<protein>
    <submittedName>
        <fullName evidence="6">ABC transporter ATP-binding protein</fullName>
    </submittedName>
</protein>
<evidence type="ECO:0000256" key="2">
    <source>
        <dbReference type="ARBA" id="ARBA00022448"/>
    </source>
</evidence>
<proteinExistence type="inferred from homology"/>
<feature type="domain" description="ABC transporter" evidence="5">
    <location>
        <begin position="2"/>
        <end position="233"/>
    </location>
</feature>
<dbReference type="Pfam" id="PF00005">
    <property type="entry name" value="ABC_tran"/>
    <property type="match status" value="1"/>
</dbReference>
<dbReference type="FunFam" id="3.40.50.300:FF:000134">
    <property type="entry name" value="Iron-enterobactin ABC transporter ATP-binding protein"/>
    <property type="match status" value="1"/>
</dbReference>
<dbReference type="InterPro" id="IPR050153">
    <property type="entry name" value="Metal_Ion_Import_ABC"/>
</dbReference>
<dbReference type="SMART" id="SM00382">
    <property type="entry name" value="AAA"/>
    <property type="match status" value="1"/>
</dbReference>
<gene>
    <name evidence="6" type="ORF">ENW66_05220</name>
</gene>
<keyword evidence="3" id="KW-0547">Nucleotide-binding</keyword>
<dbReference type="InterPro" id="IPR027417">
    <property type="entry name" value="P-loop_NTPase"/>
</dbReference>
<evidence type="ECO:0000256" key="3">
    <source>
        <dbReference type="ARBA" id="ARBA00022741"/>
    </source>
</evidence>
<sequence>MITVKNLSFSYKEPVLNDLNFEAKEGEVIFILGPNGSGKTTLLRCIAGILKPKGAVLIENMSLNDFSRKELAKRIAYVPQRGDTGFLTVFDVILLGRKPYMGFGPSYEDYRIVKEVISLLNLERLAFRRINELSGGELQKVMIARALAQKPRILLLDEPTNNLDVKNQIEILSLIRKIARESNISVISTMHDLNLASLYADRILMIKNGKIFASGGIEILNRENIKAVYGIDVEVIRMNGKVVILPGD</sequence>
<accession>A0A7C3MCQ1</accession>
<dbReference type="GO" id="GO:0005524">
    <property type="term" value="F:ATP binding"/>
    <property type="evidence" value="ECO:0007669"/>
    <property type="project" value="UniProtKB-KW"/>
</dbReference>
<comment type="caution">
    <text evidence="6">The sequence shown here is derived from an EMBL/GenBank/DDBJ whole genome shotgun (WGS) entry which is preliminary data.</text>
</comment>
<evidence type="ECO:0000313" key="6">
    <source>
        <dbReference type="EMBL" id="HFW32335.1"/>
    </source>
</evidence>
<organism evidence="6">
    <name type="scientific">Archaeoglobus fulgidus</name>
    <dbReference type="NCBI Taxonomy" id="2234"/>
    <lineage>
        <taxon>Archaea</taxon>
        <taxon>Methanobacteriati</taxon>
        <taxon>Methanobacteriota</taxon>
        <taxon>Archaeoglobi</taxon>
        <taxon>Archaeoglobales</taxon>
        <taxon>Archaeoglobaceae</taxon>
        <taxon>Archaeoglobus</taxon>
    </lineage>
</organism>
<dbReference type="PROSITE" id="PS50893">
    <property type="entry name" value="ABC_TRANSPORTER_2"/>
    <property type="match status" value="1"/>
</dbReference>
<dbReference type="CDD" id="cd03214">
    <property type="entry name" value="ABC_Iron-Siderophores_B12_Hemin"/>
    <property type="match status" value="1"/>
</dbReference>
<comment type="similarity">
    <text evidence="1">Belongs to the ABC transporter superfamily.</text>
</comment>
<evidence type="ECO:0000256" key="4">
    <source>
        <dbReference type="ARBA" id="ARBA00022840"/>
    </source>
</evidence>
<dbReference type="Gene3D" id="3.40.50.300">
    <property type="entry name" value="P-loop containing nucleotide triphosphate hydrolases"/>
    <property type="match status" value="1"/>
</dbReference>
<dbReference type="SUPFAM" id="SSF52540">
    <property type="entry name" value="P-loop containing nucleoside triphosphate hydrolases"/>
    <property type="match status" value="1"/>
</dbReference>
<keyword evidence="2" id="KW-0813">Transport</keyword>
<evidence type="ECO:0000256" key="1">
    <source>
        <dbReference type="ARBA" id="ARBA00005417"/>
    </source>
</evidence>
<dbReference type="EMBL" id="DTLB01000031">
    <property type="protein sequence ID" value="HFW32335.1"/>
    <property type="molecule type" value="Genomic_DNA"/>
</dbReference>
<evidence type="ECO:0000259" key="5">
    <source>
        <dbReference type="PROSITE" id="PS50893"/>
    </source>
</evidence>
<reference evidence="6" key="1">
    <citation type="journal article" date="2020" name="mSystems">
        <title>Genome- and Community-Level Interaction Insights into Carbon Utilization and Element Cycling Functions of Hydrothermarchaeota in Hydrothermal Sediment.</title>
        <authorList>
            <person name="Zhou Z."/>
            <person name="Liu Y."/>
            <person name="Xu W."/>
            <person name="Pan J."/>
            <person name="Luo Z.H."/>
            <person name="Li M."/>
        </authorList>
    </citation>
    <scope>NUCLEOTIDE SEQUENCE [LARGE SCALE GENOMIC DNA]</scope>
    <source>
        <strain evidence="6">SpSt-87</strain>
    </source>
</reference>
<dbReference type="PANTHER" id="PTHR42734:SF6">
    <property type="entry name" value="MOLYBDATE IMPORT ATP-BINDING PROTEIN MOLC"/>
    <property type="match status" value="1"/>
</dbReference>
<dbReference type="GO" id="GO:0016887">
    <property type="term" value="F:ATP hydrolysis activity"/>
    <property type="evidence" value="ECO:0007669"/>
    <property type="project" value="InterPro"/>
</dbReference>
<dbReference type="PROSITE" id="PS00211">
    <property type="entry name" value="ABC_TRANSPORTER_1"/>
    <property type="match status" value="1"/>
</dbReference>
<dbReference type="PANTHER" id="PTHR42734">
    <property type="entry name" value="METAL TRANSPORT SYSTEM ATP-BINDING PROTEIN TM_0124-RELATED"/>
    <property type="match status" value="1"/>
</dbReference>
<dbReference type="AlphaFoldDB" id="A0A7C3MCQ1"/>
<dbReference type="InterPro" id="IPR003593">
    <property type="entry name" value="AAA+_ATPase"/>
</dbReference>
<keyword evidence="4 6" id="KW-0067">ATP-binding</keyword>
<dbReference type="InterPro" id="IPR003439">
    <property type="entry name" value="ABC_transporter-like_ATP-bd"/>
</dbReference>
<name>A0A7C3MCQ1_ARCFL</name>
<dbReference type="InterPro" id="IPR017871">
    <property type="entry name" value="ABC_transporter-like_CS"/>
</dbReference>